<dbReference type="AlphaFoldDB" id="A0A099D382"/>
<sequence>MRVHPHVVFLRLCGAAGFGVFLGLATAGLVGIVTGRDFADGTEWLAGVPILAVFGMPLGAVVAWLTRHWFLPATPRRWLLFTAAGLLALPLATAVGQGEMSNAVVFPITAIGGITTAMLWQRGFRREIAPGQALRYGRFVRRHSHGPQDRGGSRRWS</sequence>
<feature type="transmembrane region" description="Helical" evidence="1">
    <location>
        <begin position="78"/>
        <end position="97"/>
    </location>
</feature>
<name>A0A099D382_9ACTN</name>
<dbReference type="eggNOG" id="ENOG5031D0U">
    <property type="taxonomic scope" value="Bacteria"/>
</dbReference>
<evidence type="ECO:0000256" key="1">
    <source>
        <dbReference type="SAM" id="Phobius"/>
    </source>
</evidence>
<dbReference type="OrthoDB" id="5196221at2"/>
<feature type="transmembrane region" description="Helical" evidence="1">
    <location>
        <begin position="44"/>
        <end position="66"/>
    </location>
</feature>
<evidence type="ECO:0000313" key="5">
    <source>
        <dbReference type="Proteomes" id="UP000215043"/>
    </source>
</evidence>
<keyword evidence="1" id="KW-0812">Transmembrane</keyword>
<protein>
    <submittedName>
        <fullName evidence="2">Uncharacterized protein</fullName>
    </submittedName>
</protein>
<dbReference type="HOGENOM" id="CLU_1674163_0_0_11"/>
<dbReference type="Proteomes" id="UP000029737">
    <property type="component" value="Unassembled WGS sequence"/>
</dbReference>
<dbReference type="EMBL" id="CP022752">
    <property type="protein sequence ID" value="ASU79196.1"/>
    <property type="molecule type" value="Genomic_DNA"/>
</dbReference>
<keyword evidence="1" id="KW-1133">Transmembrane helix</keyword>
<organism evidence="2 5">
    <name type="scientific">Actinopolyspora erythraea</name>
    <dbReference type="NCBI Taxonomy" id="414996"/>
    <lineage>
        <taxon>Bacteria</taxon>
        <taxon>Bacillati</taxon>
        <taxon>Actinomycetota</taxon>
        <taxon>Actinomycetes</taxon>
        <taxon>Actinopolysporales</taxon>
        <taxon>Actinopolysporaceae</taxon>
        <taxon>Actinopolyspora</taxon>
    </lineage>
</organism>
<evidence type="ECO:0000313" key="2">
    <source>
        <dbReference type="EMBL" id="ASU79196.1"/>
    </source>
</evidence>
<accession>A0A099D382</accession>
<keyword evidence="1" id="KW-0472">Membrane</keyword>
<reference evidence="3 4" key="1">
    <citation type="journal article" date="2014" name="PLoS ONE">
        <title>Identification and Characterization of a New Erythromycin Biosynthetic Gene Cluster in Actinopolyspora erythraea YIM90600, a Novel Erythronolide-Producing Halophilic Actinomycete Isolated from Salt Field.</title>
        <authorList>
            <person name="Chen D."/>
            <person name="Feng J."/>
            <person name="Huang L."/>
            <person name="Zhang Q."/>
            <person name="Wu J."/>
            <person name="Zhu X."/>
            <person name="Duan Y."/>
            <person name="Xu Z."/>
        </authorList>
    </citation>
    <scope>NUCLEOTIDE SEQUENCE [LARGE SCALE GENOMIC DNA]</scope>
    <source>
        <strain evidence="3 4">YIM90600</strain>
    </source>
</reference>
<dbReference type="RefSeq" id="WP_043574925.1">
    <property type="nucleotide sequence ID" value="NZ_CP022752.1"/>
</dbReference>
<keyword evidence="4" id="KW-1185">Reference proteome</keyword>
<feature type="transmembrane region" description="Helical" evidence="1">
    <location>
        <begin position="12"/>
        <end position="32"/>
    </location>
</feature>
<evidence type="ECO:0000313" key="3">
    <source>
        <dbReference type="EMBL" id="KGI80628.1"/>
    </source>
</evidence>
<gene>
    <name evidence="2" type="ORF">CDG81_13855</name>
    <name evidence="3" type="ORF">IL38_15940</name>
</gene>
<dbReference type="KEGG" id="aey:CDG81_13855"/>
<dbReference type="Proteomes" id="UP000215043">
    <property type="component" value="Chromosome"/>
</dbReference>
<proteinExistence type="predicted"/>
<feature type="transmembrane region" description="Helical" evidence="1">
    <location>
        <begin position="103"/>
        <end position="120"/>
    </location>
</feature>
<dbReference type="EMBL" id="JPMV01000028">
    <property type="protein sequence ID" value="KGI80628.1"/>
    <property type="molecule type" value="Genomic_DNA"/>
</dbReference>
<evidence type="ECO:0000313" key="4">
    <source>
        <dbReference type="Proteomes" id="UP000029737"/>
    </source>
</evidence>
<reference evidence="2 5" key="2">
    <citation type="submission" date="2017-08" db="EMBL/GenBank/DDBJ databases">
        <title>The complete genome sequence of moderately halophilic actinomycete Actinopolyspora erythraea YIM 90600, the producer of novel erythromycin, novel actinopolysporins A-C and tubercidin.</title>
        <authorList>
            <person name="Yin M."/>
            <person name="Tang S."/>
        </authorList>
    </citation>
    <scope>NUCLEOTIDE SEQUENCE [LARGE SCALE GENOMIC DNA]</scope>
    <source>
        <strain evidence="2 5">YIM 90600</strain>
    </source>
</reference>